<dbReference type="CDD" id="cd02517">
    <property type="entry name" value="CMP-KDO-Synthetase"/>
    <property type="match status" value="1"/>
</dbReference>
<gene>
    <name evidence="2" type="ORF">Prudu_010991</name>
</gene>
<dbReference type="GO" id="GO:0008690">
    <property type="term" value="F:3-deoxy-manno-octulosonate cytidylyltransferase activity"/>
    <property type="evidence" value="ECO:0007669"/>
    <property type="project" value="InterPro"/>
</dbReference>
<dbReference type="AlphaFoldDB" id="A0A4Y1R9P1"/>
<evidence type="ECO:0000256" key="1">
    <source>
        <dbReference type="SAM" id="Phobius"/>
    </source>
</evidence>
<feature type="transmembrane region" description="Helical" evidence="1">
    <location>
        <begin position="20"/>
        <end position="39"/>
    </location>
</feature>
<keyword evidence="2" id="KW-0808">Transferase</keyword>
<name>A0A4Y1R9P1_PRUDU</name>
<evidence type="ECO:0000313" key="2">
    <source>
        <dbReference type="EMBL" id="BBH00883.1"/>
    </source>
</evidence>
<dbReference type="Pfam" id="PF02348">
    <property type="entry name" value="CTP_transf_3"/>
    <property type="match status" value="1"/>
</dbReference>
<protein>
    <submittedName>
        <fullName evidence="2">Nucleotide-diphospho-sugar transferases superfamily protein</fullName>
    </submittedName>
</protein>
<accession>A0A4Y1R9P1</accession>
<sequence length="268" mass="29631">MRGPSSSSSVSDGTNRSWLAQGLLAGAAVAAAAVAYTVISRRRSARLRSHVLGIIPARFASSRFPGKPLVPILGQPMIQRTWERAKLATTLDQLVVATDNEKIAECCLGFGADVIMTSDTCRNGTERCNEALQKFKKKFDIVVNIQGDEPLIEPEIIDGVVKALQAAPDAVFSTAVTSLKPEDASDPNRSYDAKFLRKYPELAPTPLQLEEDLEQLKVLENGYKMKKYLLRTHDYLSQVIKVDHEAHGVDTPEDLEKIESFMRERNMS</sequence>
<dbReference type="SUPFAM" id="SSF53448">
    <property type="entry name" value="Nucleotide-diphospho-sugar transferases"/>
    <property type="match status" value="1"/>
</dbReference>
<dbReference type="InterPro" id="IPR004528">
    <property type="entry name" value="KdsB"/>
</dbReference>
<dbReference type="EMBL" id="AP019300">
    <property type="protein sequence ID" value="BBH00883.1"/>
    <property type="molecule type" value="Genomic_DNA"/>
</dbReference>
<keyword evidence="1" id="KW-0472">Membrane</keyword>
<dbReference type="InterPro" id="IPR029044">
    <property type="entry name" value="Nucleotide-diphossugar_trans"/>
</dbReference>
<dbReference type="Gene3D" id="3.90.550.10">
    <property type="entry name" value="Spore Coat Polysaccharide Biosynthesis Protein SpsA, Chain A"/>
    <property type="match status" value="1"/>
</dbReference>
<dbReference type="GO" id="GO:0005829">
    <property type="term" value="C:cytosol"/>
    <property type="evidence" value="ECO:0007669"/>
    <property type="project" value="TreeGrafter"/>
</dbReference>
<reference evidence="2" key="1">
    <citation type="journal article" date="2019" name="Science">
        <title>Mutation of a bHLH transcription factor allowed almond domestication.</title>
        <authorList>
            <person name="Sanchez-Perez R."/>
            <person name="Pavan S."/>
            <person name="Mazzeo R."/>
            <person name="Moldovan C."/>
            <person name="Aiese Cigliano R."/>
            <person name="Del Cueto J."/>
            <person name="Ricciardi F."/>
            <person name="Lotti C."/>
            <person name="Ricciardi L."/>
            <person name="Dicenta F."/>
            <person name="Lopez-Marques R.L."/>
            <person name="Lindberg Moller B."/>
        </authorList>
    </citation>
    <scope>NUCLEOTIDE SEQUENCE</scope>
</reference>
<dbReference type="PANTHER" id="PTHR42866:SF8">
    <property type="entry name" value="3-DEOXY-MANNO-OCTULOSONATE CYTIDYLYLTRANSFERASE, MITOCHONDRIAL-LIKE"/>
    <property type="match status" value="1"/>
</dbReference>
<keyword evidence="1" id="KW-1133">Transmembrane helix</keyword>
<organism evidence="2">
    <name type="scientific">Prunus dulcis</name>
    <name type="common">Almond</name>
    <name type="synonym">Amygdalus dulcis</name>
    <dbReference type="NCBI Taxonomy" id="3755"/>
    <lineage>
        <taxon>Eukaryota</taxon>
        <taxon>Viridiplantae</taxon>
        <taxon>Streptophyta</taxon>
        <taxon>Embryophyta</taxon>
        <taxon>Tracheophyta</taxon>
        <taxon>Spermatophyta</taxon>
        <taxon>Magnoliopsida</taxon>
        <taxon>eudicotyledons</taxon>
        <taxon>Gunneridae</taxon>
        <taxon>Pentapetalae</taxon>
        <taxon>rosids</taxon>
        <taxon>fabids</taxon>
        <taxon>Rosales</taxon>
        <taxon>Rosaceae</taxon>
        <taxon>Amygdaloideae</taxon>
        <taxon>Amygdaleae</taxon>
        <taxon>Prunus</taxon>
    </lineage>
</organism>
<dbReference type="InterPro" id="IPR003329">
    <property type="entry name" value="Cytidylyl_trans"/>
</dbReference>
<proteinExistence type="predicted"/>
<dbReference type="PANTHER" id="PTHR42866">
    <property type="entry name" value="3-DEOXY-MANNO-OCTULOSONATE CYTIDYLYLTRANSFERASE"/>
    <property type="match status" value="1"/>
</dbReference>
<keyword evidence="1" id="KW-0812">Transmembrane</keyword>